<dbReference type="FunFam" id="2.80.10.50:FF:000015">
    <property type="entry name" value="Fascin"/>
    <property type="match status" value="1"/>
</dbReference>
<comment type="subcellular location">
    <subcellularLocation>
        <location evidence="1">Cytoplasm</location>
        <location evidence="1">Cytoskeleton</location>
    </subcellularLocation>
</comment>
<evidence type="ECO:0000259" key="6">
    <source>
        <dbReference type="Pfam" id="PF06268"/>
    </source>
</evidence>
<name>A0A7R9K2J2_TIMGE</name>
<feature type="domain" description="Fascin-like" evidence="6">
    <location>
        <begin position="199"/>
        <end position="313"/>
    </location>
</feature>
<comment type="similarity">
    <text evidence="2">Belongs to the fascin family.</text>
</comment>
<dbReference type="CDD" id="cd23347">
    <property type="entry name" value="beta-trefoil_singed_rpt1"/>
    <property type="match status" value="1"/>
</dbReference>
<dbReference type="SUPFAM" id="SSF50405">
    <property type="entry name" value="Actin-crosslinking proteins"/>
    <property type="match status" value="2"/>
</dbReference>
<evidence type="ECO:0000256" key="4">
    <source>
        <dbReference type="ARBA" id="ARBA00023203"/>
    </source>
</evidence>
<gene>
    <name evidence="7" type="ORF">TGEB3V08_LOCUS7933</name>
</gene>
<dbReference type="GO" id="GO:0051015">
    <property type="term" value="F:actin filament binding"/>
    <property type="evidence" value="ECO:0007669"/>
    <property type="project" value="InterPro"/>
</dbReference>
<evidence type="ECO:0000256" key="1">
    <source>
        <dbReference type="ARBA" id="ARBA00004245"/>
    </source>
</evidence>
<dbReference type="Gene3D" id="2.80.10.50">
    <property type="match status" value="2"/>
</dbReference>
<dbReference type="GO" id="GO:0051017">
    <property type="term" value="P:actin filament bundle assembly"/>
    <property type="evidence" value="ECO:0007669"/>
    <property type="project" value="TreeGrafter"/>
</dbReference>
<sequence length="458" mass="50187">MVVDPEDLYVKGRHQYQHKGQTMNGVNGINGHGDLNGGSGGDIISTNNLRGCWTIGLINSKFRYLTAETFGFKINANGASLKKKQVWTLEPASGGAESTIFLRSHLDKYLAVDSFGNVTCEGEEKEPGSKFQISVADDGTGRWAFRNVVRGYYLGASSDKLTCTAKVPGDAEFWHVHLAARPQTRARSLTRPVPCPQVNLRSVGRKRFAHLSENLDEIHVDANIPWGEDTLFTLEFRPDESGKYALHTCNNKYLSREGKLVDTCNPNCLFSAEYHGGQLALRDRQGAYLSPIGSKAVLKSRSTSVTKDELFSLEDSLPQASFVAALNARYVSVKQGILYRLRPAVSVSCDVVESSKPAVSVSCDVVVVQGIMCRLRLANSLSCDVVESSKPAVSVSCDVVVVQGIMCQLRLANFVSCDVVESSKVLCVGCGQLFPWRATSYDLPRELYSSISDYLKKM</sequence>
<keyword evidence="3" id="KW-0963">Cytoplasm</keyword>
<dbReference type="AlphaFoldDB" id="A0A7R9K2J2"/>
<evidence type="ECO:0000256" key="5">
    <source>
        <dbReference type="ARBA" id="ARBA00023212"/>
    </source>
</evidence>
<dbReference type="GO" id="GO:0030674">
    <property type="term" value="F:protein-macromolecule adaptor activity"/>
    <property type="evidence" value="ECO:0007669"/>
    <property type="project" value="InterPro"/>
</dbReference>
<feature type="domain" description="Fascin-like" evidence="6">
    <location>
        <begin position="63"/>
        <end position="176"/>
    </location>
</feature>
<dbReference type="CDD" id="cd23351">
    <property type="entry name" value="beta-trefoil_singed_rpt2"/>
    <property type="match status" value="1"/>
</dbReference>
<accession>A0A7R9K2J2</accession>
<dbReference type="InterPro" id="IPR008999">
    <property type="entry name" value="Actin-crosslinking"/>
</dbReference>
<dbReference type="InterPro" id="IPR022768">
    <property type="entry name" value="Fascin-like_dom"/>
</dbReference>
<dbReference type="GO" id="GO:0015629">
    <property type="term" value="C:actin cytoskeleton"/>
    <property type="evidence" value="ECO:0007669"/>
    <property type="project" value="TreeGrafter"/>
</dbReference>
<keyword evidence="5" id="KW-0206">Cytoskeleton</keyword>
<dbReference type="FunFam" id="2.80.10.50:FF:000010">
    <property type="entry name" value="Fascin"/>
    <property type="match status" value="1"/>
</dbReference>
<dbReference type="GO" id="GO:0016477">
    <property type="term" value="P:cell migration"/>
    <property type="evidence" value="ECO:0007669"/>
    <property type="project" value="TreeGrafter"/>
</dbReference>
<dbReference type="PANTHER" id="PTHR10551:SF9">
    <property type="entry name" value="FASCIN-2"/>
    <property type="match status" value="1"/>
</dbReference>
<protein>
    <recommendedName>
        <fullName evidence="6">Fascin-like domain-containing protein</fullName>
    </recommendedName>
</protein>
<dbReference type="PANTHER" id="PTHR10551">
    <property type="entry name" value="FASCIN"/>
    <property type="match status" value="1"/>
</dbReference>
<dbReference type="Pfam" id="PF06268">
    <property type="entry name" value="Fascin"/>
    <property type="match status" value="2"/>
</dbReference>
<dbReference type="GO" id="GO:0007163">
    <property type="term" value="P:establishment or maintenance of cell polarity"/>
    <property type="evidence" value="ECO:0007669"/>
    <property type="project" value="TreeGrafter"/>
</dbReference>
<dbReference type="GO" id="GO:0005737">
    <property type="term" value="C:cytoplasm"/>
    <property type="evidence" value="ECO:0007669"/>
    <property type="project" value="TreeGrafter"/>
</dbReference>
<evidence type="ECO:0000256" key="3">
    <source>
        <dbReference type="ARBA" id="ARBA00022490"/>
    </source>
</evidence>
<dbReference type="EMBL" id="OE842774">
    <property type="protein sequence ID" value="CAD7601361.1"/>
    <property type="molecule type" value="Genomic_DNA"/>
</dbReference>
<proteinExistence type="inferred from homology"/>
<keyword evidence="4" id="KW-0009">Actin-binding</keyword>
<organism evidence="7">
    <name type="scientific">Timema genevievae</name>
    <name type="common">Walking stick</name>
    <dbReference type="NCBI Taxonomy" id="629358"/>
    <lineage>
        <taxon>Eukaryota</taxon>
        <taxon>Metazoa</taxon>
        <taxon>Ecdysozoa</taxon>
        <taxon>Arthropoda</taxon>
        <taxon>Hexapoda</taxon>
        <taxon>Insecta</taxon>
        <taxon>Pterygota</taxon>
        <taxon>Neoptera</taxon>
        <taxon>Polyneoptera</taxon>
        <taxon>Phasmatodea</taxon>
        <taxon>Timematodea</taxon>
        <taxon>Timematoidea</taxon>
        <taxon>Timematidae</taxon>
        <taxon>Timema</taxon>
    </lineage>
</organism>
<evidence type="ECO:0000256" key="2">
    <source>
        <dbReference type="ARBA" id="ARBA00007415"/>
    </source>
</evidence>
<reference evidence="7" key="1">
    <citation type="submission" date="2020-11" db="EMBL/GenBank/DDBJ databases">
        <authorList>
            <person name="Tran Van P."/>
        </authorList>
    </citation>
    <scope>NUCLEOTIDE SEQUENCE</scope>
</reference>
<dbReference type="InterPro" id="IPR010431">
    <property type="entry name" value="Fascin"/>
</dbReference>
<evidence type="ECO:0000313" key="7">
    <source>
        <dbReference type="EMBL" id="CAD7601361.1"/>
    </source>
</evidence>